<evidence type="ECO:0000256" key="1">
    <source>
        <dbReference type="SAM" id="SignalP"/>
    </source>
</evidence>
<evidence type="ECO:0008006" key="4">
    <source>
        <dbReference type="Google" id="ProtNLM"/>
    </source>
</evidence>
<feature type="chain" id="PRO_5032319911" description="Curli production assembly/transport component CsgG" evidence="1">
    <location>
        <begin position="21"/>
        <end position="502"/>
    </location>
</feature>
<organism evidence="2 3">
    <name type="scientific">Acinetobacter variabilis</name>
    <dbReference type="NCBI Taxonomy" id="70346"/>
    <lineage>
        <taxon>Bacteria</taxon>
        <taxon>Pseudomonadati</taxon>
        <taxon>Pseudomonadota</taxon>
        <taxon>Gammaproteobacteria</taxon>
        <taxon>Moraxellales</taxon>
        <taxon>Moraxellaceae</taxon>
        <taxon>Acinetobacter</taxon>
    </lineage>
</organism>
<keyword evidence="1" id="KW-0732">Signal</keyword>
<sequence>MKKTALALICMVGLPSLACAELIKVNGEGSSPINKKDPVATRNQALNNAKTDAVIALIKKINGPQAMQDAQPHLADIVKQVDNSYVFNRGSQTNGNKELVTSISIEMDDQEFRQILNDLGLSKKASRTSPIMIVMDEYFGVPRDNSKPVKEFTSYFSDKSYAYDEKASYDAKESAKASESSSYSSKGKSSAAAGYAYDNYYGAGVGVAARSSSHNNSGKSASSASYNASESARYSQSERQNDIQSFVKYVEYQTPSTKPERENQTLNAIASSASKYDLRLMDSDLFRSRYLKGRSMSIQQLLSDAELAKLAAAARQEKADWFMVGSSHIFDRGRSGATGQFVCDGAISYKIYSVDDGTLMGGDTRTESSTAATTDSCRTNVARKLGEMTLTEVGPQILAYSKNRSMYGKEITLFVKSISGSVSSRLGDDLYVALDEMDGAENIDIRTQDGKLVEMTMTYKSEKPLSAELAKALRRVNPVLSNAERLQAGNTITLCIGGTQCK</sequence>
<accession>A0A7T7WJE2</accession>
<reference evidence="2 3" key="1">
    <citation type="submission" date="2020-08" db="EMBL/GenBank/DDBJ databases">
        <title>Emergence of ISAba1-mediated novel tet(X) in Acinetobacter variabilis from a chicken farm.</title>
        <authorList>
            <person name="Peng K."/>
            <person name="Li R."/>
        </authorList>
    </citation>
    <scope>NUCLEOTIDE SEQUENCE [LARGE SCALE GENOMIC DNA]</scope>
    <source>
        <strain evidence="2 3">XM9F202-2</strain>
    </source>
</reference>
<proteinExistence type="predicted"/>
<dbReference type="Proteomes" id="UP000596079">
    <property type="component" value="Chromosome"/>
</dbReference>
<dbReference type="AlphaFoldDB" id="A0A7T7WJE2"/>
<evidence type="ECO:0000313" key="2">
    <source>
        <dbReference type="EMBL" id="QQN88545.1"/>
    </source>
</evidence>
<dbReference type="EMBL" id="CP060811">
    <property type="protein sequence ID" value="QQN88545.1"/>
    <property type="molecule type" value="Genomic_DNA"/>
</dbReference>
<name>A0A7T7WJE2_9GAMM</name>
<dbReference type="RefSeq" id="WP_180052461.1">
    <property type="nucleotide sequence ID" value="NZ_CP060811.1"/>
</dbReference>
<protein>
    <recommendedName>
        <fullName evidence="4">Curli production assembly/transport component CsgG</fullName>
    </recommendedName>
</protein>
<gene>
    <name evidence="2" type="ORF">IAQ69_02295</name>
</gene>
<feature type="signal peptide" evidence="1">
    <location>
        <begin position="1"/>
        <end position="20"/>
    </location>
</feature>
<evidence type="ECO:0000313" key="3">
    <source>
        <dbReference type="Proteomes" id="UP000596079"/>
    </source>
</evidence>